<dbReference type="GO" id="GO:0009055">
    <property type="term" value="F:electron transfer activity"/>
    <property type="evidence" value="ECO:0007669"/>
    <property type="project" value="InterPro"/>
</dbReference>
<dbReference type="OrthoDB" id="1573086at2759"/>
<sequence>MASGMGLCCCFIVVVMALLKGATAAQTYEVGDSLGWEVPPNSSYYTEWASNKTFYDGDKLSFNWTGSHTVRYITTAAEYDNCSKNPSIDIGSPFVLTLNRSEQPLYFFYCTVNDHCKRGQKFSINVLKLNSTVAAPPSPSSALSLPIDAFVAVLSTMVTLVLIYI</sequence>
<dbReference type="PANTHER" id="PTHR33021:SF498">
    <property type="entry name" value="UMECYANIN-LIKE"/>
    <property type="match status" value="1"/>
</dbReference>
<proteinExistence type="predicted"/>
<feature type="transmembrane region" description="Helical" evidence="3">
    <location>
        <begin position="143"/>
        <end position="164"/>
    </location>
</feature>
<evidence type="ECO:0000256" key="1">
    <source>
        <dbReference type="ARBA" id="ARBA00023157"/>
    </source>
</evidence>
<dbReference type="PROSITE" id="PS51485">
    <property type="entry name" value="PHYTOCYANIN"/>
    <property type="match status" value="1"/>
</dbReference>
<dbReference type="FunFam" id="2.60.40.420:FF:000034">
    <property type="entry name" value="Cupredoxin superfamily protein"/>
    <property type="match status" value="1"/>
</dbReference>
<evidence type="ECO:0000256" key="4">
    <source>
        <dbReference type="SAM" id="SignalP"/>
    </source>
</evidence>
<feature type="signal peptide" evidence="4">
    <location>
        <begin position="1"/>
        <end position="24"/>
    </location>
</feature>
<dbReference type="EMBL" id="JRKL02002050">
    <property type="protein sequence ID" value="KAF3960727.1"/>
    <property type="molecule type" value="Genomic_DNA"/>
</dbReference>
<evidence type="ECO:0000313" key="6">
    <source>
        <dbReference type="EMBL" id="KAF3960727.1"/>
    </source>
</evidence>
<dbReference type="SUPFAM" id="SSF49503">
    <property type="entry name" value="Cupredoxins"/>
    <property type="match status" value="1"/>
</dbReference>
<keyword evidence="2" id="KW-0325">Glycoprotein</keyword>
<dbReference type="Proteomes" id="UP000737018">
    <property type="component" value="Unassembled WGS sequence"/>
</dbReference>
<keyword evidence="3" id="KW-0812">Transmembrane</keyword>
<gene>
    <name evidence="6" type="ORF">CMV_014580</name>
</gene>
<dbReference type="InterPro" id="IPR039391">
    <property type="entry name" value="Phytocyanin-like"/>
</dbReference>
<keyword evidence="7" id="KW-1185">Reference proteome</keyword>
<keyword evidence="3" id="KW-0472">Membrane</keyword>
<dbReference type="Gene3D" id="2.60.40.420">
    <property type="entry name" value="Cupredoxins - blue copper proteins"/>
    <property type="match status" value="1"/>
</dbReference>
<keyword evidence="1" id="KW-1015">Disulfide bond</keyword>
<keyword evidence="4" id="KW-0732">Signal</keyword>
<dbReference type="Pfam" id="PF02298">
    <property type="entry name" value="Cu_bind_like"/>
    <property type="match status" value="1"/>
</dbReference>
<dbReference type="InterPro" id="IPR008972">
    <property type="entry name" value="Cupredoxin"/>
</dbReference>
<dbReference type="GO" id="GO:0005886">
    <property type="term" value="C:plasma membrane"/>
    <property type="evidence" value="ECO:0007669"/>
    <property type="project" value="TreeGrafter"/>
</dbReference>
<organism evidence="6 7">
    <name type="scientific">Castanea mollissima</name>
    <name type="common">Chinese chestnut</name>
    <dbReference type="NCBI Taxonomy" id="60419"/>
    <lineage>
        <taxon>Eukaryota</taxon>
        <taxon>Viridiplantae</taxon>
        <taxon>Streptophyta</taxon>
        <taxon>Embryophyta</taxon>
        <taxon>Tracheophyta</taxon>
        <taxon>Spermatophyta</taxon>
        <taxon>Magnoliopsida</taxon>
        <taxon>eudicotyledons</taxon>
        <taxon>Gunneridae</taxon>
        <taxon>Pentapetalae</taxon>
        <taxon>rosids</taxon>
        <taxon>fabids</taxon>
        <taxon>Fagales</taxon>
        <taxon>Fagaceae</taxon>
        <taxon>Castanea</taxon>
    </lineage>
</organism>
<protein>
    <recommendedName>
        <fullName evidence="5">Phytocyanin domain-containing protein</fullName>
    </recommendedName>
</protein>
<accession>A0A8J4QXP8</accession>
<evidence type="ECO:0000256" key="3">
    <source>
        <dbReference type="SAM" id="Phobius"/>
    </source>
</evidence>
<name>A0A8J4QXP8_9ROSI</name>
<feature type="chain" id="PRO_5035230649" description="Phytocyanin domain-containing protein" evidence="4">
    <location>
        <begin position="25"/>
        <end position="165"/>
    </location>
</feature>
<reference evidence="6" key="1">
    <citation type="submission" date="2020-03" db="EMBL/GenBank/DDBJ databases">
        <title>Castanea mollissima Vanexum genome sequencing.</title>
        <authorList>
            <person name="Staton M."/>
        </authorList>
    </citation>
    <scope>NUCLEOTIDE SEQUENCE</scope>
    <source>
        <tissue evidence="6">Leaf</tissue>
    </source>
</reference>
<dbReference type="InterPro" id="IPR003245">
    <property type="entry name" value="Phytocyanin_dom"/>
</dbReference>
<evidence type="ECO:0000313" key="7">
    <source>
        <dbReference type="Proteomes" id="UP000737018"/>
    </source>
</evidence>
<evidence type="ECO:0000259" key="5">
    <source>
        <dbReference type="PROSITE" id="PS51485"/>
    </source>
</evidence>
<comment type="caution">
    <text evidence="6">The sequence shown here is derived from an EMBL/GenBank/DDBJ whole genome shotgun (WGS) entry which is preliminary data.</text>
</comment>
<dbReference type="AlphaFoldDB" id="A0A8J4QXP8"/>
<evidence type="ECO:0000256" key="2">
    <source>
        <dbReference type="ARBA" id="ARBA00023180"/>
    </source>
</evidence>
<keyword evidence="3" id="KW-1133">Transmembrane helix</keyword>
<feature type="domain" description="Phytocyanin" evidence="5">
    <location>
        <begin position="26"/>
        <end position="128"/>
    </location>
</feature>
<dbReference type="PANTHER" id="PTHR33021">
    <property type="entry name" value="BLUE COPPER PROTEIN"/>
    <property type="match status" value="1"/>
</dbReference>